<dbReference type="Gene3D" id="1.20.1720.10">
    <property type="entry name" value="Multidrug resistance protein D"/>
    <property type="match status" value="1"/>
</dbReference>
<feature type="transmembrane region" description="Helical" evidence="5">
    <location>
        <begin position="60"/>
        <end position="78"/>
    </location>
</feature>
<reference evidence="7" key="1">
    <citation type="journal article" date="2020" name="Stud. Mycol.">
        <title>101 Dothideomycetes genomes: a test case for predicting lifestyles and emergence of pathogens.</title>
        <authorList>
            <person name="Haridas S."/>
            <person name="Albert R."/>
            <person name="Binder M."/>
            <person name="Bloem J."/>
            <person name="Labutti K."/>
            <person name="Salamov A."/>
            <person name="Andreopoulos B."/>
            <person name="Baker S."/>
            <person name="Barry K."/>
            <person name="Bills G."/>
            <person name="Bluhm B."/>
            <person name="Cannon C."/>
            <person name="Castanera R."/>
            <person name="Culley D."/>
            <person name="Daum C."/>
            <person name="Ezra D."/>
            <person name="Gonzalez J."/>
            <person name="Henrissat B."/>
            <person name="Kuo A."/>
            <person name="Liang C."/>
            <person name="Lipzen A."/>
            <person name="Lutzoni F."/>
            <person name="Magnuson J."/>
            <person name="Mondo S."/>
            <person name="Nolan M."/>
            <person name="Ohm R."/>
            <person name="Pangilinan J."/>
            <person name="Park H.-J."/>
            <person name="Ramirez L."/>
            <person name="Alfaro M."/>
            <person name="Sun H."/>
            <person name="Tritt A."/>
            <person name="Yoshinaga Y."/>
            <person name="Zwiers L.-H."/>
            <person name="Turgeon B."/>
            <person name="Goodwin S."/>
            <person name="Spatafora J."/>
            <person name="Crous P."/>
            <person name="Grigoriev I."/>
        </authorList>
    </citation>
    <scope>NUCLEOTIDE SEQUENCE</scope>
    <source>
        <strain evidence="7">CBS 115976</strain>
    </source>
</reference>
<feature type="transmembrane region" description="Helical" evidence="5">
    <location>
        <begin position="31"/>
        <end position="53"/>
    </location>
</feature>
<keyword evidence="2 5" id="KW-0812">Transmembrane</keyword>
<evidence type="ECO:0000313" key="7">
    <source>
        <dbReference type="EMBL" id="KAF2675313.1"/>
    </source>
</evidence>
<protein>
    <submittedName>
        <fullName evidence="7">MFS general substrate transporter</fullName>
    </submittedName>
</protein>
<dbReference type="Pfam" id="PF07690">
    <property type="entry name" value="MFS_1"/>
    <property type="match status" value="1"/>
</dbReference>
<evidence type="ECO:0000256" key="5">
    <source>
        <dbReference type="SAM" id="Phobius"/>
    </source>
</evidence>
<dbReference type="InterPro" id="IPR011701">
    <property type="entry name" value="MFS"/>
</dbReference>
<gene>
    <name evidence="7" type="ORF">BT63DRAFT_367145</name>
</gene>
<feature type="transmembrane region" description="Helical" evidence="5">
    <location>
        <begin position="221"/>
        <end position="239"/>
    </location>
</feature>
<feature type="transmembrane region" description="Helical" evidence="5">
    <location>
        <begin position="390"/>
        <end position="416"/>
    </location>
</feature>
<dbReference type="InterPro" id="IPR020846">
    <property type="entry name" value="MFS_dom"/>
</dbReference>
<feature type="transmembrane region" description="Helical" evidence="5">
    <location>
        <begin position="150"/>
        <end position="170"/>
    </location>
</feature>
<dbReference type="AlphaFoldDB" id="A0A6A6UV09"/>
<feature type="transmembrane region" description="Helical" evidence="5">
    <location>
        <begin position="357"/>
        <end position="378"/>
    </location>
</feature>
<feature type="transmembrane region" description="Helical" evidence="5">
    <location>
        <begin position="90"/>
        <end position="111"/>
    </location>
</feature>
<evidence type="ECO:0000256" key="2">
    <source>
        <dbReference type="ARBA" id="ARBA00022692"/>
    </source>
</evidence>
<organism evidence="7 8">
    <name type="scientific">Microthyrium microscopicum</name>
    <dbReference type="NCBI Taxonomy" id="703497"/>
    <lineage>
        <taxon>Eukaryota</taxon>
        <taxon>Fungi</taxon>
        <taxon>Dikarya</taxon>
        <taxon>Ascomycota</taxon>
        <taxon>Pezizomycotina</taxon>
        <taxon>Dothideomycetes</taxon>
        <taxon>Dothideomycetes incertae sedis</taxon>
        <taxon>Microthyriales</taxon>
        <taxon>Microthyriaceae</taxon>
        <taxon>Microthyrium</taxon>
    </lineage>
</organism>
<evidence type="ECO:0000259" key="6">
    <source>
        <dbReference type="PROSITE" id="PS50850"/>
    </source>
</evidence>
<keyword evidence="8" id="KW-1185">Reference proteome</keyword>
<accession>A0A6A6UV09</accession>
<evidence type="ECO:0000256" key="3">
    <source>
        <dbReference type="ARBA" id="ARBA00022989"/>
    </source>
</evidence>
<dbReference type="Gene3D" id="1.20.1250.20">
    <property type="entry name" value="MFS general substrate transporter like domains"/>
    <property type="match status" value="1"/>
</dbReference>
<feature type="transmembrane region" description="Helical" evidence="5">
    <location>
        <begin position="325"/>
        <end position="345"/>
    </location>
</feature>
<dbReference type="InterPro" id="IPR036259">
    <property type="entry name" value="MFS_trans_sf"/>
</dbReference>
<keyword evidence="4 5" id="KW-0472">Membrane</keyword>
<dbReference type="GO" id="GO:0022857">
    <property type="term" value="F:transmembrane transporter activity"/>
    <property type="evidence" value="ECO:0007669"/>
    <property type="project" value="InterPro"/>
</dbReference>
<comment type="subcellular location">
    <subcellularLocation>
        <location evidence="1">Membrane</location>
        <topology evidence="1">Multi-pass membrane protein</topology>
    </subcellularLocation>
</comment>
<dbReference type="PANTHER" id="PTHR42718">
    <property type="entry name" value="MAJOR FACILITATOR SUPERFAMILY MULTIDRUG TRANSPORTER MFSC"/>
    <property type="match status" value="1"/>
</dbReference>
<dbReference type="SUPFAM" id="SSF103473">
    <property type="entry name" value="MFS general substrate transporter"/>
    <property type="match status" value="1"/>
</dbReference>
<dbReference type="OrthoDB" id="2130629at2759"/>
<dbReference type="EMBL" id="MU004230">
    <property type="protein sequence ID" value="KAF2675313.1"/>
    <property type="molecule type" value="Genomic_DNA"/>
</dbReference>
<dbReference type="GO" id="GO:0016020">
    <property type="term" value="C:membrane"/>
    <property type="evidence" value="ECO:0007669"/>
    <property type="project" value="UniProtKB-SubCell"/>
</dbReference>
<feature type="transmembrane region" description="Helical" evidence="5">
    <location>
        <begin position="118"/>
        <end position="138"/>
    </location>
</feature>
<evidence type="ECO:0000313" key="8">
    <source>
        <dbReference type="Proteomes" id="UP000799302"/>
    </source>
</evidence>
<sequence length="467" mass="50393">MITSLSSLSSGIITVGLPQIAKDVNLEERLYLWPSSVFSLTAGSTLLLAGAVADIVDTRLMELTGCTLLGIFTLALGFSQTGIQLVVFRALQGIAIAIHWPCSVSLVAQYIPNGKARNIGFACLGLAMPLGFSVGLLLGGFLVDSIGWRVGFYITGAIMLVQSFTGYRIVPAGPKAHNIMSRLLKELDWIGAMIACSSLAMFSYVLAILSADSDNIREPSAITMLVFSTVLMISFPVWMRFQEGRGRPALVPNKLWRNLPFTSICVMTILTTGVQNANELFSSLYFQEVQELSALQASLRLMPSTVIAIFLNFTTGSLIHRTPVFWLMLISTILTAGSPLLMALINPAWSYWKGAFFAQSLAPLGGDILFTVGLLIVSEGFPDKTQALAGAVYSTLSFLGVSLGTNLMQVVSLLVTKGTQYRDKSSPGALLQGYQASFWAMFALTMACLVICFCGLRNVGKIGLKRE</sequence>
<dbReference type="Proteomes" id="UP000799302">
    <property type="component" value="Unassembled WGS sequence"/>
</dbReference>
<dbReference type="PROSITE" id="PS50850">
    <property type="entry name" value="MFS"/>
    <property type="match status" value="1"/>
</dbReference>
<evidence type="ECO:0000256" key="4">
    <source>
        <dbReference type="ARBA" id="ARBA00023136"/>
    </source>
</evidence>
<proteinExistence type="predicted"/>
<feature type="transmembrane region" description="Helical" evidence="5">
    <location>
        <begin position="190"/>
        <end position="209"/>
    </location>
</feature>
<keyword evidence="3 5" id="KW-1133">Transmembrane helix</keyword>
<evidence type="ECO:0000256" key="1">
    <source>
        <dbReference type="ARBA" id="ARBA00004141"/>
    </source>
</evidence>
<name>A0A6A6UV09_9PEZI</name>
<dbReference type="PANTHER" id="PTHR42718:SF27">
    <property type="entry name" value="TRANSPORTER, PUTATIVE-RELATED"/>
    <property type="match status" value="1"/>
</dbReference>
<feature type="transmembrane region" description="Helical" evidence="5">
    <location>
        <begin position="436"/>
        <end position="456"/>
    </location>
</feature>
<feature type="domain" description="Major facilitator superfamily (MFS) profile" evidence="6">
    <location>
        <begin position="1"/>
        <end position="460"/>
    </location>
</feature>